<accession>A0A5P1RC62</accession>
<dbReference type="InterPro" id="IPR014984">
    <property type="entry name" value="HopJ"/>
</dbReference>
<dbReference type="Pfam" id="PF08888">
    <property type="entry name" value="HopJ"/>
    <property type="match status" value="1"/>
</dbReference>
<dbReference type="KEGG" id="ncu:F0U83_11285"/>
<dbReference type="RefSeq" id="WP_138987108.1">
    <property type="nucleotide sequence ID" value="NZ_CP043869.1"/>
</dbReference>
<dbReference type="Gene3D" id="3.20.160.10">
    <property type="entry name" value="vpa0580 domain like"/>
    <property type="match status" value="1"/>
</dbReference>
<dbReference type="AlphaFoldDB" id="A0A5P1RC62"/>
<dbReference type="InterPro" id="IPR038604">
    <property type="entry name" value="HopJ_sf"/>
</dbReference>
<dbReference type="EMBL" id="CP043869">
    <property type="protein sequence ID" value="QEQ97249.1"/>
    <property type="molecule type" value="Genomic_DNA"/>
</dbReference>
<reference evidence="1 2" key="1">
    <citation type="journal article" date="2019" name="Biochem. Eng. J.">
        <title>Metabolic engineering of the marine bacteria Neptunomonas concharum for the production of acetoin and meso-2,3-butanediol from acetate.</title>
        <authorList>
            <person name="Li W."/>
            <person name="Pu N."/>
            <person name="Liu C.-X."/>
            <person name="Yuan Q.-P."/>
            <person name="Li Z.-J."/>
        </authorList>
    </citation>
    <scope>NUCLEOTIDE SEQUENCE [LARGE SCALE GENOMIC DNA]</scope>
    <source>
        <strain evidence="1 2">JCM17730</strain>
    </source>
</reference>
<proteinExistence type="predicted"/>
<evidence type="ECO:0000313" key="1">
    <source>
        <dbReference type="EMBL" id="QEQ97249.1"/>
    </source>
</evidence>
<sequence length="116" mass="12945">MTPEAFCEQLNTPAQVDFEDSIAVISEHFDYTPTAFTNGLSDSKAINGAGQNEGSCKIFAFAKLMELNEQQTLHCFGRFYQDVLNTPEGNDHANIRNFMQDGWTGITFEGQALTRK</sequence>
<organism evidence="1 2">
    <name type="scientific">Neptunomonas concharum</name>
    <dbReference type="NCBI Taxonomy" id="1031538"/>
    <lineage>
        <taxon>Bacteria</taxon>
        <taxon>Pseudomonadati</taxon>
        <taxon>Pseudomonadota</taxon>
        <taxon>Gammaproteobacteria</taxon>
        <taxon>Oceanospirillales</taxon>
        <taxon>Oceanospirillaceae</taxon>
        <taxon>Neptunomonas</taxon>
    </lineage>
</organism>
<keyword evidence="2" id="KW-1185">Reference proteome</keyword>
<dbReference type="OrthoDB" id="9790826at2"/>
<dbReference type="Proteomes" id="UP000324760">
    <property type="component" value="Chromosome"/>
</dbReference>
<evidence type="ECO:0000313" key="2">
    <source>
        <dbReference type="Proteomes" id="UP000324760"/>
    </source>
</evidence>
<name>A0A5P1RC62_9GAMM</name>
<gene>
    <name evidence="1" type="ORF">F0U83_11285</name>
</gene>
<protein>
    <submittedName>
        <fullName evidence="1">HopJ type III effector protein</fullName>
    </submittedName>
</protein>